<reference evidence="1" key="1">
    <citation type="journal article" date="2022" name="Int. J. Mol. Sci.">
        <title>Draft Genome of Tanacetum Coccineum: Genomic Comparison of Closely Related Tanacetum-Family Plants.</title>
        <authorList>
            <person name="Yamashiro T."/>
            <person name="Shiraishi A."/>
            <person name="Nakayama K."/>
            <person name="Satake H."/>
        </authorList>
    </citation>
    <scope>NUCLEOTIDE SEQUENCE</scope>
</reference>
<dbReference type="EMBL" id="BQNB010014784">
    <property type="protein sequence ID" value="GJT32334.1"/>
    <property type="molecule type" value="Genomic_DNA"/>
</dbReference>
<dbReference type="Proteomes" id="UP001151760">
    <property type="component" value="Unassembled WGS sequence"/>
</dbReference>
<sequence length="71" mass="8192">MVLSLSITNDLKKVVEDGDVMTEETETIELWPQKKGTKLSDFFLKLERYDVLVIWLDMSFIYAIGVNSGYD</sequence>
<name>A0ABQ5D687_9ASTR</name>
<reference evidence="1" key="2">
    <citation type="submission" date="2022-01" db="EMBL/GenBank/DDBJ databases">
        <authorList>
            <person name="Yamashiro T."/>
            <person name="Shiraishi A."/>
            <person name="Satake H."/>
            <person name="Nakayama K."/>
        </authorList>
    </citation>
    <scope>NUCLEOTIDE SEQUENCE</scope>
</reference>
<organism evidence="1 2">
    <name type="scientific">Tanacetum coccineum</name>
    <dbReference type="NCBI Taxonomy" id="301880"/>
    <lineage>
        <taxon>Eukaryota</taxon>
        <taxon>Viridiplantae</taxon>
        <taxon>Streptophyta</taxon>
        <taxon>Embryophyta</taxon>
        <taxon>Tracheophyta</taxon>
        <taxon>Spermatophyta</taxon>
        <taxon>Magnoliopsida</taxon>
        <taxon>eudicotyledons</taxon>
        <taxon>Gunneridae</taxon>
        <taxon>Pentapetalae</taxon>
        <taxon>asterids</taxon>
        <taxon>campanulids</taxon>
        <taxon>Asterales</taxon>
        <taxon>Asteraceae</taxon>
        <taxon>Asteroideae</taxon>
        <taxon>Anthemideae</taxon>
        <taxon>Anthemidinae</taxon>
        <taxon>Tanacetum</taxon>
    </lineage>
</organism>
<proteinExistence type="predicted"/>
<evidence type="ECO:0000313" key="2">
    <source>
        <dbReference type="Proteomes" id="UP001151760"/>
    </source>
</evidence>
<comment type="caution">
    <text evidence="1">The sequence shown here is derived from an EMBL/GenBank/DDBJ whole genome shotgun (WGS) entry which is preliminary data.</text>
</comment>
<accession>A0ABQ5D687</accession>
<keyword evidence="2" id="KW-1185">Reference proteome</keyword>
<gene>
    <name evidence="1" type="ORF">Tco_0922753</name>
</gene>
<evidence type="ECO:0000313" key="1">
    <source>
        <dbReference type="EMBL" id="GJT32334.1"/>
    </source>
</evidence>
<protein>
    <submittedName>
        <fullName evidence="1">Uncharacterized protein</fullName>
    </submittedName>
</protein>